<dbReference type="Pfam" id="PF02782">
    <property type="entry name" value="FGGY_C"/>
    <property type="match status" value="1"/>
</dbReference>
<dbReference type="CDD" id="cd07783">
    <property type="entry name" value="ASKHA_NBD_FGGY_SePSK_AtXK1-like"/>
    <property type="match status" value="1"/>
</dbReference>
<evidence type="ECO:0000259" key="5">
    <source>
        <dbReference type="Pfam" id="PF02782"/>
    </source>
</evidence>
<dbReference type="SUPFAM" id="SSF53067">
    <property type="entry name" value="Actin-like ATPase domain"/>
    <property type="match status" value="2"/>
</dbReference>
<dbReference type="Gene3D" id="3.30.420.40">
    <property type="match status" value="2"/>
</dbReference>
<dbReference type="OrthoDB" id="10262702at2759"/>
<evidence type="ECO:0000256" key="4">
    <source>
        <dbReference type="SAM" id="MobiDB-lite"/>
    </source>
</evidence>
<comment type="similarity">
    <text evidence="1">Belongs to the FGGY kinase family.</text>
</comment>
<gene>
    <name evidence="6" type="ORF">KFE25_001111</name>
</gene>
<dbReference type="GO" id="GO:0004856">
    <property type="term" value="F:D-xylulokinase activity"/>
    <property type="evidence" value="ECO:0007669"/>
    <property type="project" value="TreeGrafter"/>
</dbReference>
<proteinExistence type="inferred from homology"/>
<dbReference type="GO" id="GO:0005829">
    <property type="term" value="C:cytosol"/>
    <property type="evidence" value="ECO:0007669"/>
    <property type="project" value="TreeGrafter"/>
</dbReference>
<keyword evidence="7" id="KW-1185">Reference proteome</keyword>
<protein>
    <recommendedName>
        <fullName evidence="5">Carbohydrate kinase FGGY C-terminal domain-containing protein</fullName>
    </recommendedName>
</protein>
<keyword evidence="2" id="KW-0808">Transferase</keyword>
<dbReference type="GO" id="GO:0005997">
    <property type="term" value="P:xylulose metabolic process"/>
    <property type="evidence" value="ECO:0007669"/>
    <property type="project" value="TreeGrafter"/>
</dbReference>
<dbReference type="InterPro" id="IPR018485">
    <property type="entry name" value="FGGY_C"/>
</dbReference>
<reference evidence="6" key="1">
    <citation type="submission" date="2021-05" db="EMBL/GenBank/DDBJ databases">
        <title>The genome of the haptophyte Pavlova lutheri (Diacronema luteri, Pavlovales) - a model for lipid biosynthesis in eukaryotic algae.</title>
        <authorList>
            <person name="Hulatt C.J."/>
            <person name="Posewitz M.C."/>
        </authorList>
    </citation>
    <scope>NUCLEOTIDE SEQUENCE</scope>
    <source>
        <strain evidence="6">NIVA-4/92</strain>
    </source>
</reference>
<dbReference type="EMBL" id="JAGTXO010000025">
    <property type="protein sequence ID" value="KAG8461507.1"/>
    <property type="molecule type" value="Genomic_DNA"/>
</dbReference>
<dbReference type="Proteomes" id="UP000751190">
    <property type="component" value="Unassembled WGS sequence"/>
</dbReference>
<dbReference type="AlphaFoldDB" id="A0A8J5XI58"/>
<organism evidence="6 7">
    <name type="scientific">Diacronema lutheri</name>
    <name type="common">Unicellular marine alga</name>
    <name type="synonym">Monochrysis lutheri</name>
    <dbReference type="NCBI Taxonomy" id="2081491"/>
    <lineage>
        <taxon>Eukaryota</taxon>
        <taxon>Haptista</taxon>
        <taxon>Haptophyta</taxon>
        <taxon>Pavlovophyceae</taxon>
        <taxon>Pavlovales</taxon>
        <taxon>Pavlovaceae</taxon>
        <taxon>Diacronema</taxon>
    </lineage>
</organism>
<comment type="caution">
    <text evidence="6">The sequence shown here is derived from an EMBL/GenBank/DDBJ whole genome shotgun (WGS) entry which is preliminary data.</text>
</comment>
<evidence type="ECO:0000313" key="7">
    <source>
        <dbReference type="Proteomes" id="UP000751190"/>
    </source>
</evidence>
<accession>A0A8J5XI58</accession>
<keyword evidence="3" id="KW-0418">Kinase</keyword>
<feature type="domain" description="Carbohydrate kinase FGGY C-terminal" evidence="5">
    <location>
        <begin position="289"/>
        <end position="477"/>
    </location>
</feature>
<name>A0A8J5XI58_DIALT</name>
<dbReference type="PANTHER" id="PTHR10196:SF80">
    <property type="entry name" value="D-RIBULOSE KINASE"/>
    <property type="match status" value="1"/>
</dbReference>
<evidence type="ECO:0000256" key="2">
    <source>
        <dbReference type="ARBA" id="ARBA00022679"/>
    </source>
</evidence>
<dbReference type="PANTHER" id="PTHR10196">
    <property type="entry name" value="SUGAR KINASE"/>
    <property type="match status" value="1"/>
</dbReference>
<evidence type="ECO:0000313" key="6">
    <source>
        <dbReference type="EMBL" id="KAG8461507.1"/>
    </source>
</evidence>
<evidence type="ECO:0000256" key="3">
    <source>
        <dbReference type="ARBA" id="ARBA00022777"/>
    </source>
</evidence>
<dbReference type="GO" id="GO:0019150">
    <property type="term" value="F:D-ribulokinase activity"/>
    <property type="evidence" value="ECO:0007669"/>
    <property type="project" value="TreeGrafter"/>
</dbReference>
<dbReference type="OMA" id="FLHQADW"/>
<sequence>MVPVFLAAASASRAPHARLLGAGFDFGTSGVRVAVLEPSRSSSEPVFSSSVALAPDAGAHEWLGALDALLGELPAELRARLTHIGISGTSATCVLTERDSPAAADGGGAAGELLGARPSLRGTRRYDWSAHSVPAVGARALELIRRHAPAGHTACAPTSSLAKLVCWQLEQPLPRGAMLCHQADYLSAALLDRAVTPTSDWHNALKLGFDVSDGALRYPDWLLALLRELGPVADPLGADALPTVVRPGEPLGAVSRAAAARWGLSAQCIVCAGTTDSIAAFLAATGGACSAGTAVTSLGSTIAIKLLSQSRADDAAFGLYSHRLGNRWLVGGASNAGCAVLREHFSDAELTALSERIDADAECDLGYVPLRASAVGERFPTPSADARQRLEPRPTSATHADPEAAFLHAILDALARVEARGYTLLAERGADAPHTILTCGGGSANVAFTRIRSRLLPVPAERAKTVEASVGVALLALSEGDVGGAGPSPSVTWPIGDFSSDS</sequence>
<dbReference type="InterPro" id="IPR043129">
    <property type="entry name" value="ATPase_NBD"/>
</dbReference>
<feature type="region of interest" description="Disordered" evidence="4">
    <location>
        <begin position="483"/>
        <end position="502"/>
    </location>
</feature>
<evidence type="ECO:0000256" key="1">
    <source>
        <dbReference type="ARBA" id="ARBA00009156"/>
    </source>
</evidence>